<reference evidence="1" key="1">
    <citation type="submission" date="2022-04" db="EMBL/GenBank/DDBJ databases">
        <title>Genome of the entomopathogenic fungus Entomophthora muscae.</title>
        <authorList>
            <person name="Elya C."/>
            <person name="Lovett B.R."/>
            <person name="Lee E."/>
            <person name="Macias A.M."/>
            <person name="Hajek A.E."/>
            <person name="De Bivort B.L."/>
            <person name="Kasson M.T."/>
            <person name="De Fine Licht H.H."/>
            <person name="Stajich J.E."/>
        </authorList>
    </citation>
    <scope>NUCLEOTIDE SEQUENCE</scope>
    <source>
        <strain evidence="1">Berkeley</strain>
    </source>
</reference>
<protein>
    <submittedName>
        <fullName evidence="1">Uncharacterized protein</fullName>
    </submittedName>
</protein>
<accession>A0ACC2T8I4</accession>
<organism evidence="1 2">
    <name type="scientific">Entomophthora muscae</name>
    <dbReference type="NCBI Taxonomy" id="34485"/>
    <lineage>
        <taxon>Eukaryota</taxon>
        <taxon>Fungi</taxon>
        <taxon>Fungi incertae sedis</taxon>
        <taxon>Zoopagomycota</taxon>
        <taxon>Entomophthoromycotina</taxon>
        <taxon>Entomophthoromycetes</taxon>
        <taxon>Entomophthorales</taxon>
        <taxon>Entomophthoraceae</taxon>
        <taxon>Entomophthora</taxon>
    </lineage>
</organism>
<gene>
    <name evidence="1" type="ORF">DSO57_1006311</name>
</gene>
<dbReference type="Proteomes" id="UP001165960">
    <property type="component" value="Unassembled WGS sequence"/>
</dbReference>
<name>A0ACC2T8I4_9FUNG</name>
<keyword evidence="2" id="KW-1185">Reference proteome</keyword>
<dbReference type="EMBL" id="QTSX02003568">
    <property type="protein sequence ID" value="KAJ9070592.1"/>
    <property type="molecule type" value="Genomic_DNA"/>
</dbReference>
<proteinExistence type="predicted"/>
<sequence>MLMIGIPVETTLVKFNLGALLHSIGERLPNEWIHDATGACTSTNSEKDHPFMLAIMECDTLNAPSPGAPATGTPQNLHQ</sequence>
<evidence type="ECO:0000313" key="1">
    <source>
        <dbReference type="EMBL" id="KAJ9070592.1"/>
    </source>
</evidence>
<evidence type="ECO:0000313" key="2">
    <source>
        <dbReference type="Proteomes" id="UP001165960"/>
    </source>
</evidence>
<comment type="caution">
    <text evidence="1">The sequence shown here is derived from an EMBL/GenBank/DDBJ whole genome shotgun (WGS) entry which is preliminary data.</text>
</comment>